<keyword evidence="2" id="KW-1185">Reference proteome</keyword>
<dbReference type="Proteomes" id="UP000805193">
    <property type="component" value="Unassembled WGS sequence"/>
</dbReference>
<name>A0AC60PUA1_IXOPE</name>
<sequence>MEHNHASDVDGVKVTKVRMNLKRKERETSEPPSKLLAQALCSSSAAVRANLGSLETVRRDLRQQRSRLRPAEPESTAKLEVDGIWATTGGEVPQPFLIYDNGSERRDRMLVFASSEQLRALSTSPTWYMDGTFSVCPRLFKQLYVLRCAVGESSVACVYALLAGKSLAIYEELFSACACFSVSFSPVSFSPVSFSPVSFSPVSFSPPPRKACGEEVLKRYGYLQCGSRRRRNRHRGGGRDHGESWAGPRSCSAHELRKAVRLYQRNYSMPETGLLDPATLRVMSESRCGNPDIEAGALPQRSARRRKRRGATTAVARSSRATLTRRRRWLRDYVRRIETGQADRRACLVHSLVQSRRRNKRSVAPGFRIHIFAKDLSGDRPAGRDERKRKASSPERIVAKRSGLARETDPLSRLVNSEAPATIPQGMDRDALGSLNVLTPYWAVHKFSNFDDVAYLKTAFEPKSNKISIKRAVFFCLDNLPDVEGNVVLSFGDGPQFRLLAVLFLWTKTVRITQEVVTWRLIGSAFSNQLTAATQRAAIALAFRMWGEVIPVVFEEDLRSPVDDVDILVAFGRASDSGYCATEAHSWARGGASASAAAMTSLLWNAQTAEARAAAAERAAVAAPALQLRSRLGGSEARALAYGSHVAGSNPGPGARNLTEAYCGGGAV</sequence>
<protein>
    <submittedName>
        <fullName evidence="1">Uncharacterized protein</fullName>
    </submittedName>
</protein>
<evidence type="ECO:0000313" key="1">
    <source>
        <dbReference type="EMBL" id="KAG0424598.1"/>
    </source>
</evidence>
<reference evidence="1 2" key="1">
    <citation type="journal article" date="2020" name="Cell">
        <title>Large-Scale Comparative Analyses of Tick Genomes Elucidate Their Genetic Diversity and Vector Capacities.</title>
        <authorList>
            <consortium name="Tick Genome and Microbiome Consortium (TIGMIC)"/>
            <person name="Jia N."/>
            <person name="Wang J."/>
            <person name="Shi W."/>
            <person name="Du L."/>
            <person name="Sun Y."/>
            <person name="Zhan W."/>
            <person name="Jiang J.F."/>
            <person name="Wang Q."/>
            <person name="Zhang B."/>
            <person name="Ji P."/>
            <person name="Bell-Sakyi L."/>
            <person name="Cui X.M."/>
            <person name="Yuan T.T."/>
            <person name="Jiang B.G."/>
            <person name="Yang W.F."/>
            <person name="Lam T.T."/>
            <person name="Chang Q.C."/>
            <person name="Ding S.J."/>
            <person name="Wang X.J."/>
            <person name="Zhu J.G."/>
            <person name="Ruan X.D."/>
            <person name="Zhao L."/>
            <person name="Wei J.T."/>
            <person name="Ye R.Z."/>
            <person name="Que T.C."/>
            <person name="Du C.H."/>
            <person name="Zhou Y.H."/>
            <person name="Cheng J.X."/>
            <person name="Dai P.F."/>
            <person name="Guo W.B."/>
            <person name="Han X.H."/>
            <person name="Huang E.J."/>
            <person name="Li L.F."/>
            <person name="Wei W."/>
            <person name="Gao Y.C."/>
            <person name="Liu J.Z."/>
            <person name="Shao H.Z."/>
            <person name="Wang X."/>
            <person name="Wang C.C."/>
            <person name="Yang T.C."/>
            <person name="Huo Q.B."/>
            <person name="Li W."/>
            <person name="Chen H.Y."/>
            <person name="Chen S.E."/>
            <person name="Zhou L.G."/>
            <person name="Ni X.B."/>
            <person name="Tian J.H."/>
            <person name="Sheng Y."/>
            <person name="Liu T."/>
            <person name="Pan Y.S."/>
            <person name="Xia L.Y."/>
            <person name="Li J."/>
            <person name="Zhao F."/>
            <person name="Cao W.C."/>
        </authorList>
    </citation>
    <scope>NUCLEOTIDE SEQUENCE [LARGE SCALE GENOMIC DNA]</scope>
    <source>
        <strain evidence="1">Iper-2018</strain>
    </source>
</reference>
<organism evidence="1 2">
    <name type="scientific">Ixodes persulcatus</name>
    <name type="common">Taiga tick</name>
    <dbReference type="NCBI Taxonomy" id="34615"/>
    <lineage>
        <taxon>Eukaryota</taxon>
        <taxon>Metazoa</taxon>
        <taxon>Ecdysozoa</taxon>
        <taxon>Arthropoda</taxon>
        <taxon>Chelicerata</taxon>
        <taxon>Arachnida</taxon>
        <taxon>Acari</taxon>
        <taxon>Parasitiformes</taxon>
        <taxon>Ixodida</taxon>
        <taxon>Ixodoidea</taxon>
        <taxon>Ixodidae</taxon>
        <taxon>Ixodinae</taxon>
        <taxon>Ixodes</taxon>
    </lineage>
</organism>
<gene>
    <name evidence="1" type="ORF">HPB47_028193</name>
</gene>
<comment type="caution">
    <text evidence="1">The sequence shown here is derived from an EMBL/GenBank/DDBJ whole genome shotgun (WGS) entry which is preliminary data.</text>
</comment>
<dbReference type="EMBL" id="JABSTQ010009955">
    <property type="protein sequence ID" value="KAG0424598.1"/>
    <property type="molecule type" value="Genomic_DNA"/>
</dbReference>
<accession>A0AC60PUA1</accession>
<evidence type="ECO:0000313" key="2">
    <source>
        <dbReference type="Proteomes" id="UP000805193"/>
    </source>
</evidence>
<proteinExistence type="predicted"/>